<reference evidence="1" key="1">
    <citation type="journal article" date="2014" name="Front. Microbiol.">
        <title>High frequency of phylogenetically diverse reductive dehalogenase-homologous genes in deep subseafloor sedimentary metagenomes.</title>
        <authorList>
            <person name="Kawai M."/>
            <person name="Futagami T."/>
            <person name="Toyoda A."/>
            <person name="Takaki Y."/>
            <person name="Nishi S."/>
            <person name="Hori S."/>
            <person name="Arai W."/>
            <person name="Tsubouchi T."/>
            <person name="Morono Y."/>
            <person name="Uchiyama I."/>
            <person name="Ito T."/>
            <person name="Fujiyama A."/>
            <person name="Inagaki F."/>
            <person name="Takami H."/>
        </authorList>
    </citation>
    <scope>NUCLEOTIDE SEQUENCE</scope>
    <source>
        <strain evidence="1">Expedition CK06-06</strain>
    </source>
</reference>
<organism evidence="1">
    <name type="scientific">marine sediment metagenome</name>
    <dbReference type="NCBI Taxonomy" id="412755"/>
    <lineage>
        <taxon>unclassified sequences</taxon>
        <taxon>metagenomes</taxon>
        <taxon>ecological metagenomes</taxon>
    </lineage>
</organism>
<feature type="non-terminal residue" evidence="1">
    <location>
        <position position="156"/>
    </location>
</feature>
<sequence length="156" mass="16634">MATPGKAVLLPGGKRGLLAGGKAGLFNGGGLCTACCGYEVGDSCEYCTGDAPRYVTVVISGMEPCAGCWGSELYGSSFIWDPPPDLNGTHILEQTSGCIWRVVEEPSPRPVVNLYSGHECEGEGAPREYQYLALRWTLRAPGEGHELLAWLDVNEP</sequence>
<name>X0S798_9ZZZZ</name>
<dbReference type="AlphaFoldDB" id="X0S798"/>
<evidence type="ECO:0000313" key="1">
    <source>
        <dbReference type="EMBL" id="GAF71071.1"/>
    </source>
</evidence>
<comment type="caution">
    <text evidence="1">The sequence shown here is derived from an EMBL/GenBank/DDBJ whole genome shotgun (WGS) entry which is preliminary data.</text>
</comment>
<protein>
    <submittedName>
        <fullName evidence="1">Uncharacterized protein</fullName>
    </submittedName>
</protein>
<gene>
    <name evidence="1" type="ORF">S01H1_17329</name>
</gene>
<accession>X0S798</accession>
<dbReference type="EMBL" id="BARS01009185">
    <property type="protein sequence ID" value="GAF71071.1"/>
    <property type="molecule type" value="Genomic_DNA"/>
</dbReference>
<proteinExistence type="predicted"/>